<dbReference type="Gene3D" id="3.60.10.10">
    <property type="entry name" value="Endonuclease/exonuclease/phosphatase"/>
    <property type="match status" value="1"/>
</dbReference>
<evidence type="ECO:0000313" key="2">
    <source>
        <dbReference type="Proteomes" id="UP000299102"/>
    </source>
</evidence>
<dbReference type="Proteomes" id="UP000299102">
    <property type="component" value="Unassembled WGS sequence"/>
</dbReference>
<name>A0A4C1TQ66_EUMVA</name>
<gene>
    <name evidence="1" type="primary">CFDP2</name>
    <name evidence="1" type="ORF">EVAR_9851_1</name>
</gene>
<keyword evidence="2" id="KW-1185">Reference proteome</keyword>
<dbReference type="AlphaFoldDB" id="A0A4C1TQ66"/>
<dbReference type="SUPFAM" id="SSF56219">
    <property type="entry name" value="DNase I-like"/>
    <property type="match status" value="1"/>
</dbReference>
<proteinExistence type="predicted"/>
<dbReference type="PANTHER" id="PTHR23227:SF67">
    <property type="entry name" value="CRANIOFACIAL DEVELOPMENT PROTEIN 2-LIKE"/>
    <property type="match status" value="1"/>
</dbReference>
<dbReference type="STRING" id="151549.A0A4C1TQ66"/>
<dbReference type="InterPro" id="IPR036691">
    <property type="entry name" value="Endo/exonu/phosph_ase_sf"/>
</dbReference>
<accession>A0A4C1TQ66</accession>
<comment type="caution">
    <text evidence="1">The sequence shown here is derived from an EMBL/GenBank/DDBJ whole genome shotgun (WGS) entry which is preliminary data.</text>
</comment>
<dbReference type="OrthoDB" id="410104at2759"/>
<evidence type="ECO:0000313" key="1">
    <source>
        <dbReference type="EMBL" id="GBP16131.1"/>
    </source>
</evidence>
<dbReference type="PANTHER" id="PTHR23227">
    <property type="entry name" value="BUCENTAUR RELATED"/>
    <property type="match status" value="1"/>
</dbReference>
<protein>
    <submittedName>
        <fullName evidence="1">Craniofacial development protein 2</fullName>
    </submittedName>
</protein>
<dbReference type="EMBL" id="BGZK01000077">
    <property type="protein sequence ID" value="GBP16131.1"/>
    <property type="molecule type" value="Genomic_DNA"/>
</dbReference>
<reference evidence="1 2" key="1">
    <citation type="journal article" date="2019" name="Commun. Biol.">
        <title>The bagworm genome reveals a unique fibroin gene that provides high tensile strength.</title>
        <authorList>
            <person name="Kono N."/>
            <person name="Nakamura H."/>
            <person name="Ohtoshi R."/>
            <person name="Tomita M."/>
            <person name="Numata K."/>
            <person name="Arakawa K."/>
        </authorList>
    </citation>
    <scope>NUCLEOTIDE SEQUENCE [LARGE SCALE GENOMIC DNA]</scope>
</reference>
<dbReference type="InterPro" id="IPR027124">
    <property type="entry name" value="Swc5/CFDP1/2"/>
</dbReference>
<sequence length="320" mass="37132">MRRYGEGIQDYGDYILHYKGETPGLYGVSFLIKKKLAHRIEEIKGISERITVLNIVLPLNKNQKWSIIQAYSPTESNKNEDVVKTEKFYKDLRTTIAYSHKNIILMGDFNGQIGTFNNGEEYTVDKYGHGKRSKNGDRLVTLALENELRILNSFYKKKKTKQWTWIAPNDHKMVRARLTSTPTKRKRMFHKEISPSVYIFNGDQLKTILEKPIEKNKGNSVPIQEKYEKLINTLQKETKKVNPRSKSVVSDETKQLLHARKELLQKKGNIINRGKIAEISKIINKNIRKDRKLKRQDTLKKHIEKTGGTKKAIGQQEIPV</sequence>
<organism evidence="1 2">
    <name type="scientific">Eumeta variegata</name>
    <name type="common">Bagworm moth</name>
    <name type="synonym">Eumeta japonica</name>
    <dbReference type="NCBI Taxonomy" id="151549"/>
    <lineage>
        <taxon>Eukaryota</taxon>
        <taxon>Metazoa</taxon>
        <taxon>Ecdysozoa</taxon>
        <taxon>Arthropoda</taxon>
        <taxon>Hexapoda</taxon>
        <taxon>Insecta</taxon>
        <taxon>Pterygota</taxon>
        <taxon>Neoptera</taxon>
        <taxon>Endopterygota</taxon>
        <taxon>Lepidoptera</taxon>
        <taxon>Glossata</taxon>
        <taxon>Ditrysia</taxon>
        <taxon>Tineoidea</taxon>
        <taxon>Psychidae</taxon>
        <taxon>Oiketicinae</taxon>
        <taxon>Eumeta</taxon>
    </lineage>
</organism>